<accession>A0A6J8DXB4</accession>
<keyword evidence="2" id="KW-1185">Reference proteome</keyword>
<proteinExistence type="predicted"/>
<dbReference type="InterPro" id="IPR036179">
    <property type="entry name" value="Ig-like_dom_sf"/>
</dbReference>
<dbReference type="Proteomes" id="UP000507470">
    <property type="component" value="Unassembled WGS sequence"/>
</dbReference>
<dbReference type="Gene3D" id="2.60.40.10">
    <property type="entry name" value="Immunoglobulins"/>
    <property type="match status" value="1"/>
</dbReference>
<organism evidence="1 2">
    <name type="scientific">Mytilus coruscus</name>
    <name type="common">Sea mussel</name>
    <dbReference type="NCBI Taxonomy" id="42192"/>
    <lineage>
        <taxon>Eukaryota</taxon>
        <taxon>Metazoa</taxon>
        <taxon>Spiralia</taxon>
        <taxon>Lophotrochozoa</taxon>
        <taxon>Mollusca</taxon>
        <taxon>Bivalvia</taxon>
        <taxon>Autobranchia</taxon>
        <taxon>Pteriomorphia</taxon>
        <taxon>Mytilida</taxon>
        <taxon>Mytiloidea</taxon>
        <taxon>Mytilidae</taxon>
        <taxon>Mytilinae</taxon>
        <taxon>Mytilus</taxon>
    </lineage>
</organism>
<gene>
    <name evidence="1" type="ORF">MCOR_45712</name>
</gene>
<evidence type="ECO:0008006" key="3">
    <source>
        <dbReference type="Google" id="ProtNLM"/>
    </source>
</evidence>
<name>A0A6J8DXB4_MYTCO</name>
<dbReference type="SUPFAM" id="SSF48726">
    <property type="entry name" value="Immunoglobulin"/>
    <property type="match status" value="1"/>
</dbReference>
<dbReference type="OrthoDB" id="10446801at2759"/>
<sequence length="187" mass="20962">MTCNRSVHWVYVNIGESVVLNGSCFNKTNGQWIGPNKKCVDPKASIAYTQGLVLNGKLNRSKYQVVGGYDITKCNLQITNFLSDDDGIYKCRYIESLTFYVDVYNVVATTKVTRKDTGHCSRDIVSHNVHAQINEINMNYAEVAFGVQPSTHRFIIHGNDDRTVYSEIDHAMKAEPLPSSSSESEDD</sequence>
<protein>
    <recommendedName>
        <fullName evidence="3">Ig-like domain-containing protein</fullName>
    </recommendedName>
</protein>
<evidence type="ECO:0000313" key="2">
    <source>
        <dbReference type="Proteomes" id="UP000507470"/>
    </source>
</evidence>
<dbReference type="EMBL" id="CACVKT020008085">
    <property type="protein sequence ID" value="CAC5412727.1"/>
    <property type="molecule type" value="Genomic_DNA"/>
</dbReference>
<dbReference type="InterPro" id="IPR013783">
    <property type="entry name" value="Ig-like_fold"/>
</dbReference>
<reference evidence="1 2" key="1">
    <citation type="submission" date="2020-06" db="EMBL/GenBank/DDBJ databases">
        <authorList>
            <person name="Li R."/>
            <person name="Bekaert M."/>
        </authorList>
    </citation>
    <scope>NUCLEOTIDE SEQUENCE [LARGE SCALE GENOMIC DNA]</scope>
    <source>
        <strain evidence="2">wild</strain>
    </source>
</reference>
<evidence type="ECO:0000313" key="1">
    <source>
        <dbReference type="EMBL" id="CAC5412727.1"/>
    </source>
</evidence>
<dbReference type="AlphaFoldDB" id="A0A6J8DXB4"/>